<evidence type="ECO:0000313" key="1">
    <source>
        <dbReference type="EMBL" id="TID31394.1"/>
    </source>
</evidence>
<reference evidence="1 2" key="1">
    <citation type="journal article" date="2019" name="Front. Genet.">
        <title>Whole-Genome Sequencing of the Opportunistic Yeast Pathogen Candida inconspicua Uncovers Its Hybrid Origin.</title>
        <authorList>
            <person name="Mixao V."/>
            <person name="Hansen A.P."/>
            <person name="Saus E."/>
            <person name="Boekhout T."/>
            <person name="Lass-Florl C."/>
            <person name="Gabaldon T."/>
        </authorList>
    </citation>
    <scope>NUCLEOTIDE SEQUENCE [LARGE SCALE GENOMIC DNA]</scope>
    <source>
        <strain evidence="1 2">CBS 180</strain>
    </source>
</reference>
<evidence type="ECO:0000313" key="2">
    <source>
        <dbReference type="Proteomes" id="UP000307173"/>
    </source>
</evidence>
<sequence length="294" mass="33286">MGKKRIILQKKCTETKTKKDVKDYEFKSLNHSFVEKALLAAEAQIFKLNKDGKLQEPIILQLGTLVPTAKFKEYTRRMILLPNRLRKLKETTVLLVTKDPVDKFRSALDAEHSVTEGVFKDIIGYKKFKKMVGTSKSALKTSHEYDMIVLDTRLHSLLPKLLGPTVFCKSAQKYPLMVQMAKPDVDAELEKGKKSNKLKDNRVEPDYVLGQIRAWCRNTTFVPSSGPNISIVVGYPYMSGLEIVENIDAVITYLTDRKYRPIGGIINDGLKGITDLYLRADDKSVPIMKSTESL</sequence>
<keyword evidence="2" id="KW-1185">Reference proteome</keyword>
<dbReference type="Gene3D" id="3.40.50.790">
    <property type="match status" value="1"/>
</dbReference>
<dbReference type="Pfam" id="PF00687">
    <property type="entry name" value="Ribosomal_L1"/>
    <property type="match status" value="1"/>
</dbReference>
<dbReference type="SUPFAM" id="SSF56808">
    <property type="entry name" value="Ribosomal protein L1"/>
    <property type="match status" value="1"/>
</dbReference>
<comment type="caution">
    <text evidence="1">The sequence shown here is derived from an EMBL/GenBank/DDBJ whole genome shotgun (WGS) entry which is preliminary data.</text>
</comment>
<dbReference type="Proteomes" id="UP000307173">
    <property type="component" value="Unassembled WGS sequence"/>
</dbReference>
<evidence type="ECO:0008006" key="3">
    <source>
        <dbReference type="Google" id="ProtNLM"/>
    </source>
</evidence>
<dbReference type="STRING" id="52247.A0A4T0X9T6"/>
<accession>A0A4T0X9T6</accession>
<dbReference type="EMBL" id="SELW01000005">
    <property type="protein sequence ID" value="TID31394.1"/>
    <property type="molecule type" value="Genomic_DNA"/>
</dbReference>
<dbReference type="OrthoDB" id="10251727at2759"/>
<organism evidence="1 2">
    <name type="scientific">Pichia inconspicua</name>
    <dbReference type="NCBI Taxonomy" id="52247"/>
    <lineage>
        <taxon>Eukaryota</taxon>
        <taxon>Fungi</taxon>
        <taxon>Dikarya</taxon>
        <taxon>Ascomycota</taxon>
        <taxon>Saccharomycotina</taxon>
        <taxon>Pichiomycetes</taxon>
        <taxon>Pichiales</taxon>
        <taxon>Pichiaceae</taxon>
        <taxon>Pichia</taxon>
    </lineage>
</organism>
<dbReference type="AlphaFoldDB" id="A0A4T0X9T6"/>
<dbReference type="InterPro" id="IPR023674">
    <property type="entry name" value="Ribosomal_uL1-like"/>
</dbReference>
<dbReference type="InterPro" id="IPR016095">
    <property type="entry name" value="Ribosomal_uL1_3-a/b-sand"/>
</dbReference>
<proteinExistence type="predicted"/>
<name>A0A4T0X9T6_9ASCO</name>
<dbReference type="InterPro" id="IPR028364">
    <property type="entry name" value="Ribosomal_uL1/biogenesis"/>
</dbReference>
<protein>
    <recommendedName>
        <fullName evidence="3">Ribosomal protein L1</fullName>
    </recommendedName>
</protein>
<gene>
    <name evidence="1" type="ORF">CANINC_000023</name>
</gene>